<dbReference type="PANTHER" id="PTHR34581">
    <property type="entry name" value="PTS SYSTEM N,N'-DIACETYLCHITOBIOSE-SPECIFIC EIIB COMPONENT"/>
    <property type="match status" value="1"/>
</dbReference>
<dbReference type="RefSeq" id="WP_117679948.1">
    <property type="nucleotide sequence ID" value="NZ_CAJJKC010000004.1"/>
</dbReference>
<dbReference type="EMBL" id="QSRJ01000009">
    <property type="protein sequence ID" value="RGL09544.1"/>
    <property type="molecule type" value="Genomic_DNA"/>
</dbReference>
<evidence type="ECO:0000313" key="8">
    <source>
        <dbReference type="Proteomes" id="UP000260943"/>
    </source>
</evidence>
<sequence>MADENGATRILLACGIGASTGFMAASMRKYAKSEGLNVTISAVSKSEIMDYADKIDVLLLGPHFASEVPAVQEQVKPYGVKVMAIDPDDYAALDGESILEDAIDLYEGIL</sequence>
<gene>
    <name evidence="7" type="ORF">DXC81_08065</name>
</gene>
<dbReference type="PANTHER" id="PTHR34581:SF2">
    <property type="entry name" value="PTS SYSTEM N,N'-DIACETYLCHITOBIOSE-SPECIFIC EIIB COMPONENT"/>
    <property type="match status" value="1"/>
</dbReference>
<dbReference type="InterPro" id="IPR036095">
    <property type="entry name" value="PTS_EIIB-like_sf"/>
</dbReference>
<keyword evidence="5" id="KW-0598">Phosphotransferase system</keyword>
<evidence type="ECO:0000313" key="7">
    <source>
        <dbReference type="EMBL" id="RGL09544.1"/>
    </source>
</evidence>
<dbReference type="AlphaFoldDB" id="A0A2V2CY36"/>
<dbReference type="Proteomes" id="UP000260943">
    <property type="component" value="Unassembled WGS sequence"/>
</dbReference>
<dbReference type="SUPFAM" id="SSF52794">
    <property type="entry name" value="PTS system IIB component-like"/>
    <property type="match status" value="1"/>
</dbReference>
<name>A0A2V2CY36_9ACTN</name>
<reference evidence="7 8" key="1">
    <citation type="submission" date="2018-08" db="EMBL/GenBank/DDBJ databases">
        <title>A genome reference for cultivated species of the human gut microbiota.</title>
        <authorList>
            <person name="Zou Y."/>
            <person name="Xue W."/>
            <person name="Luo G."/>
        </authorList>
    </citation>
    <scope>NUCLEOTIDE SEQUENCE [LARGE SCALE GENOMIC DNA]</scope>
    <source>
        <strain evidence="7 8">TF08-14</strain>
    </source>
</reference>
<dbReference type="GO" id="GO:0016301">
    <property type="term" value="F:kinase activity"/>
    <property type="evidence" value="ECO:0007669"/>
    <property type="project" value="UniProtKB-KW"/>
</dbReference>
<keyword evidence="1" id="KW-0813">Transport</keyword>
<dbReference type="CDD" id="cd05564">
    <property type="entry name" value="PTS_IIB_chitobiose_lichenan"/>
    <property type="match status" value="1"/>
</dbReference>
<dbReference type="GO" id="GO:0008982">
    <property type="term" value="F:protein-N(PI)-phosphohistidine-sugar phosphotransferase activity"/>
    <property type="evidence" value="ECO:0007669"/>
    <property type="project" value="InterPro"/>
</dbReference>
<proteinExistence type="predicted"/>
<keyword evidence="4" id="KW-0808">Transferase</keyword>
<evidence type="ECO:0000256" key="3">
    <source>
        <dbReference type="ARBA" id="ARBA00022597"/>
    </source>
</evidence>
<evidence type="ECO:0000256" key="1">
    <source>
        <dbReference type="ARBA" id="ARBA00022448"/>
    </source>
</evidence>
<protein>
    <submittedName>
        <fullName evidence="7">PTS sugar transporter subunit IIB</fullName>
    </submittedName>
</protein>
<evidence type="ECO:0000256" key="6">
    <source>
        <dbReference type="ARBA" id="ARBA00022777"/>
    </source>
</evidence>
<keyword evidence="6" id="KW-0418">Kinase</keyword>
<dbReference type="InterPro" id="IPR051819">
    <property type="entry name" value="PTS_sugar-specific_EIIB"/>
</dbReference>
<evidence type="ECO:0000256" key="5">
    <source>
        <dbReference type="ARBA" id="ARBA00022683"/>
    </source>
</evidence>
<dbReference type="GO" id="GO:0009401">
    <property type="term" value="P:phosphoenolpyruvate-dependent sugar phosphotransferase system"/>
    <property type="evidence" value="ECO:0007669"/>
    <property type="project" value="UniProtKB-KW"/>
</dbReference>
<dbReference type="InterPro" id="IPR013012">
    <property type="entry name" value="PTS_EIIB_3"/>
</dbReference>
<keyword evidence="3 7" id="KW-0762">Sugar transport</keyword>
<dbReference type="Gene3D" id="3.40.50.2300">
    <property type="match status" value="1"/>
</dbReference>
<dbReference type="PROSITE" id="PS51100">
    <property type="entry name" value="PTS_EIIB_TYPE_3"/>
    <property type="match status" value="1"/>
</dbReference>
<comment type="caution">
    <text evidence="7">The sequence shown here is derived from an EMBL/GenBank/DDBJ whole genome shotgun (WGS) entry which is preliminary data.</text>
</comment>
<organism evidence="7 8">
    <name type="scientific">Collinsella tanakaei</name>
    <dbReference type="NCBI Taxonomy" id="626935"/>
    <lineage>
        <taxon>Bacteria</taxon>
        <taxon>Bacillati</taxon>
        <taxon>Actinomycetota</taxon>
        <taxon>Coriobacteriia</taxon>
        <taxon>Coriobacteriales</taxon>
        <taxon>Coriobacteriaceae</taxon>
        <taxon>Collinsella</taxon>
    </lineage>
</organism>
<accession>A0A2V2CY36</accession>
<dbReference type="Pfam" id="PF02302">
    <property type="entry name" value="PTS_IIB"/>
    <property type="match status" value="1"/>
</dbReference>
<keyword evidence="2" id="KW-0597">Phosphoprotein</keyword>
<dbReference type="InterPro" id="IPR003501">
    <property type="entry name" value="PTS_EIIB_2/3"/>
</dbReference>
<evidence type="ECO:0000256" key="4">
    <source>
        <dbReference type="ARBA" id="ARBA00022679"/>
    </source>
</evidence>
<evidence type="ECO:0000256" key="2">
    <source>
        <dbReference type="ARBA" id="ARBA00022553"/>
    </source>
</evidence>